<feature type="compositionally biased region" description="Polar residues" evidence="1">
    <location>
        <begin position="107"/>
        <end position="118"/>
    </location>
</feature>
<gene>
    <name evidence="2" type="ORF">CPAG_06793</name>
</gene>
<organism evidence="2 3">
    <name type="scientific">Coccidioides posadasii RMSCC 3488</name>
    <dbReference type="NCBI Taxonomy" id="454284"/>
    <lineage>
        <taxon>Eukaryota</taxon>
        <taxon>Fungi</taxon>
        <taxon>Dikarya</taxon>
        <taxon>Ascomycota</taxon>
        <taxon>Pezizomycotina</taxon>
        <taxon>Eurotiomycetes</taxon>
        <taxon>Eurotiomycetidae</taxon>
        <taxon>Onygenales</taxon>
        <taxon>Onygenaceae</taxon>
        <taxon>Coccidioides</taxon>
    </lineage>
</organism>
<accession>A0A0J6IF94</accession>
<evidence type="ECO:0000313" key="2">
    <source>
        <dbReference type="EMBL" id="KMM70482.1"/>
    </source>
</evidence>
<protein>
    <submittedName>
        <fullName evidence="2">Uncharacterized protein</fullName>
    </submittedName>
</protein>
<dbReference type="EMBL" id="DS268112">
    <property type="protein sequence ID" value="KMM70482.1"/>
    <property type="molecule type" value="Genomic_DNA"/>
</dbReference>
<evidence type="ECO:0000256" key="1">
    <source>
        <dbReference type="SAM" id="MobiDB-lite"/>
    </source>
</evidence>
<proteinExistence type="predicted"/>
<sequence length="118" mass="13216">MKSARWSDTSYTLLYILATQTESQWALSKIVRVPASRNSPVHCTTFPVALAWIWKKRTIDVTVVFEGNIRPYTYSLKIAGSQEPMAIRAEPISRGQALEESGKETRTQASTGLDQNVL</sequence>
<dbReference type="VEuPathDB" id="FungiDB:CPAG_06793"/>
<evidence type="ECO:0000313" key="3">
    <source>
        <dbReference type="Proteomes" id="UP000054567"/>
    </source>
</evidence>
<dbReference type="Proteomes" id="UP000054567">
    <property type="component" value="Unassembled WGS sequence"/>
</dbReference>
<reference evidence="3" key="2">
    <citation type="journal article" date="2009" name="Genome Res.">
        <title>Comparative genomic analyses of the human fungal pathogens Coccidioides and their relatives.</title>
        <authorList>
            <person name="Sharpton T.J."/>
            <person name="Stajich J.E."/>
            <person name="Rounsley S.D."/>
            <person name="Gardner M.J."/>
            <person name="Wortman J.R."/>
            <person name="Jordar V.S."/>
            <person name="Maiti R."/>
            <person name="Kodira C.D."/>
            <person name="Neafsey D.E."/>
            <person name="Zeng Q."/>
            <person name="Hung C.-Y."/>
            <person name="McMahan C."/>
            <person name="Muszewska A."/>
            <person name="Grynberg M."/>
            <person name="Mandel M.A."/>
            <person name="Kellner E.M."/>
            <person name="Barker B.M."/>
            <person name="Galgiani J.N."/>
            <person name="Orbach M.J."/>
            <person name="Kirkland T.N."/>
            <person name="Cole G.T."/>
            <person name="Henn M.R."/>
            <person name="Birren B.W."/>
            <person name="Taylor J.W."/>
        </authorList>
    </citation>
    <scope>NUCLEOTIDE SEQUENCE [LARGE SCALE GENOMIC DNA]</scope>
    <source>
        <strain evidence="3">RMSCC 3488</strain>
    </source>
</reference>
<feature type="region of interest" description="Disordered" evidence="1">
    <location>
        <begin position="89"/>
        <end position="118"/>
    </location>
</feature>
<reference evidence="3" key="3">
    <citation type="journal article" date="2010" name="Genome Res.">
        <title>Population genomic sequencing of Coccidioides fungi reveals recent hybridization and transposon control.</title>
        <authorList>
            <person name="Neafsey D.E."/>
            <person name="Barker B.M."/>
            <person name="Sharpton T.J."/>
            <person name="Stajich J.E."/>
            <person name="Park D.J."/>
            <person name="Whiston E."/>
            <person name="Hung C.-Y."/>
            <person name="McMahan C."/>
            <person name="White J."/>
            <person name="Sykes S."/>
            <person name="Heiman D."/>
            <person name="Young S."/>
            <person name="Zeng Q."/>
            <person name="Abouelleil A."/>
            <person name="Aftuck L."/>
            <person name="Bessette D."/>
            <person name="Brown A."/>
            <person name="FitzGerald M."/>
            <person name="Lui A."/>
            <person name="Macdonald J.P."/>
            <person name="Priest M."/>
            <person name="Orbach M.J."/>
            <person name="Galgiani J.N."/>
            <person name="Kirkland T.N."/>
            <person name="Cole G.T."/>
            <person name="Birren B.W."/>
            <person name="Henn M.R."/>
            <person name="Taylor J.W."/>
            <person name="Rounsley S.D."/>
        </authorList>
    </citation>
    <scope>NUCLEOTIDE SEQUENCE [LARGE SCALE GENOMIC DNA]</scope>
    <source>
        <strain evidence="3">RMSCC 3488</strain>
    </source>
</reference>
<name>A0A0J6IF94_COCPO</name>
<dbReference type="AlphaFoldDB" id="A0A0J6IF94"/>
<reference evidence="2 3" key="1">
    <citation type="submission" date="2007-06" db="EMBL/GenBank/DDBJ databases">
        <title>The Genome Sequence of Coccidioides posadasii RMSCC_3488.</title>
        <authorList>
            <consortium name="Coccidioides Genome Resources Consortium"/>
            <consortium name="The Broad Institute Genome Sequencing Platform"/>
            <person name="Henn M.R."/>
            <person name="Sykes S."/>
            <person name="Young S."/>
            <person name="Jaffe D."/>
            <person name="Berlin A."/>
            <person name="Alvarez P."/>
            <person name="Butler J."/>
            <person name="Gnerre S."/>
            <person name="Grabherr M."/>
            <person name="Mauceli E."/>
            <person name="Brockman W."/>
            <person name="Kodira C."/>
            <person name="Alvarado L."/>
            <person name="Zeng Q."/>
            <person name="Crawford M."/>
            <person name="Antoine C."/>
            <person name="Devon K."/>
            <person name="Galgiani J."/>
            <person name="Orsborn K."/>
            <person name="Lewis M.L."/>
            <person name="Nusbaum C."/>
            <person name="Galagan J."/>
            <person name="Birren B."/>
        </authorList>
    </citation>
    <scope>NUCLEOTIDE SEQUENCE [LARGE SCALE GENOMIC DNA]</scope>
    <source>
        <strain evidence="2 3">RMSCC 3488</strain>
    </source>
</reference>